<sequence length="134" mass="13913">MDIVFNTLLIIHLLALAVGATTTVAMPIIVSRMASATPDGRQMLAGIGARLSLNSRIAVGVLLVSGGLMVWLRYGGVDGLGSWFWAKMGLVAILVAALIANAVAPRGTLNPAVMGWITRLSLLGVVIAAVFAFN</sequence>
<organism evidence="2 3">
    <name type="scientific">Devosia nanyangense</name>
    <dbReference type="NCBI Taxonomy" id="1228055"/>
    <lineage>
        <taxon>Bacteria</taxon>
        <taxon>Pseudomonadati</taxon>
        <taxon>Pseudomonadota</taxon>
        <taxon>Alphaproteobacteria</taxon>
        <taxon>Hyphomicrobiales</taxon>
        <taxon>Devosiaceae</taxon>
        <taxon>Devosia</taxon>
    </lineage>
</organism>
<dbReference type="EMBL" id="JACRAF010000059">
    <property type="protein sequence ID" value="MBI4923603.1"/>
    <property type="molecule type" value="Genomic_DNA"/>
</dbReference>
<reference evidence="2" key="1">
    <citation type="submission" date="2020-07" db="EMBL/GenBank/DDBJ databases">
        <title>Huge and variable diversity of episymbiotic CPR bacteria and DPANN archaea in groundwater ecosystems.</title>
        <authorList>
            <person name="He C.Y."/>
            <person name="Keren R."/>
            <person name="Whittaker M."/>
            <person name="Farag I.F."/>
            <person name="Doudna J."/>
            <person name="Cate J.H.D."/>
            <person name="Banfield J.F."/>
        </authorList>
    </citation>
    <scope>NUCLEOTIDE SEQUENCE</scope>
    <source>
        <strain evidence="2">NC_groundwater_1586_Pr3_B-0.1um_66_15</strain>
    </source>
</reference>
<gene>
    <name evidence="2" type="ORF">HY834_17825</name>
</gene>
<evidence type="ECO:0000256" key="1">
    <source>
        <dbReference type="SAM" id="Phobius"/>
    </source>
</evidence>
<feature type="transmembrane region" description="Helical" evidence="1">
    <location>
        <begin position="51"/>
        <end position="72"/>
    </location>
</feature>
<name>A0A933P0B7_9HYPH</name>
<feature type="transmembrane region" description="Helical" evidence="1">
    <location>
        <begin position="6"/>
        <end position="30"/>
    </location>
</feature>
<proteinExistence type="predicted"/>
<comment type="caution">
    <text evidence="2">The sequence shown here is derived from an EMBL/GenBank/DDBJ whole genome shotgun (WGS) entry which is preliminary data.</text>
</comment>
<dbReference type="Proteomes" id="UP000782610">
    <property type="component" value="Unassembled WGS sequence"/>
</dbReference>
<evidence type="ECO:0000313" key="2">
    <source>
        <dbReference type="EMBL" id="MBI4923603.1"/>
    </source>
</evidence>
<evidence type="ECO:0000313" key="3">
    <source>
        <dbReference type="Proteomes" id="UP000782610"/>
    </source>
</evidence>
<keyword evidence="1" id="KW-1133">Transmembrane helix</keyword>
<keyword evidence="1" id="KW-0472">Membrane</keyword>
<feature type="transmembrane region" description="Helical" evidence="1">
    <location>
        <begin position="116"/>
        <end position="133"/>
    </location>
</feature>
<protein>
    <recommendedName>
        <fullName evidence="4">DUF2269 family protein</fullName>
    </recommendedName>
</protein>
<evidence type="ECO:0008006" key="4">
    <source>
        <dbReference type="Google" id="ProtNLM"/>
    </source>
</evidence>
<dbReference type="AlphaFoldDB" id="A0A933P0B7"/>
<feature type="transmembrane region" description="Helical" evidence="1">
    <location>
        <begin position="84"/>
        <end position="104"/>
    </location>
</feature>
<keyword evidence="1" id="KW-0812">Transmembrane</keyword>
<accession>A0A933P0B7</accession>